<comment type="caution">
    <text evidence="3">The sequence shown here is derived from an EMBL/GenBank/DDBJ whole genome shotgun (WGS) entry which is preliminary data.</text>
</comment>
<evidence type="ECO:0000313" key="3">
    <source>
        <dbReference type="EMBL" id="KAJ7313832.1"/>
    </source>
</evidence>
<dbReference type="PANTHER" id="PTHR47595:SF1">
    <property type="entry name" value="MYB_SANT-LIKE DNA-BINDING DOMAIN-CONTAINING PROTEIN"/>
    <property type="match status" value="1"/>
</dbReference>
<gene>
    <name evidence="3" type="ORF">JRQ81_005572</name>
</gene>
<keyword evidence="4" id="KW-1185">Reference proteome</keyword>
<dbReference type="FunFam" id="1.10.10.60:FF:000032">
    <property type="entry name" value="Zinc finger and SCAN domain-containing 20"/>
    <property type="match status" value="1"/>
</dbReference>
<feature type="domain" description="Myb/SANT-like DNA-binding" evidence="2">
    <location>
        <begin position="3"/>
        <end position="86"/>
    </location>
</feature>
<dbReference type="Pfam" id="PF13837">
    <property type="entry name" value="Myb_DNA-bind_4"/>
    <property type="match status" value="2"/>
</dbReference>
<dbReference type="InterPro" id="IPR044822">
    <property type="entry name" value="Myb_DNA-bind_4"/>
</dbReference>
<dbReference type="OrthoDB" id="691673at2759"/>
<dbReference type="Proteomes" id="UP001142489">
    <property type="component" value="Unassembled WGS sequence"/>
</dbReference>
<dbReference type="PANTHER" id="PTHR47595">
    <property type="entry name" value="HEAT SHOCK 70 KDA PROTEIN 14"/>
    <property type="match status" value="1"/>
</dbReference>
<dbReference type="AlphaFoldDB" id="A0A9Q0XGG6"/>
<dbReference type="EMBL" id="JAPFRF010000012">
    <property type="protein sequence ID" value="KAJ7313832.1"/>
    <property type="molecule type" value="Genomic_DNA"/>
</dbReference>
<proteinExistence type="predicted"/>
<name>A0A9Q0XGG6_9SAUR</name>
<sequence>MGEKETLDFLGIWGQDHIQSLLHHHHRNEEVYKKIAGDMATLGYERDWEQCRQRAKDLRRGYREVKDHNLCSRRGRQMWQYFEELDGILRRWYDMGSSGHAEEQVSLDGPSGRICTQDSLGQACPNFDPPDVLDHNSQNSKLRLPMQKDCGSCGPKHLEGRSLDMLALRHHVSSHTCNGNPAERSTTPDTLVLQLQEPADKSSHTELVGGQTQRAAKWGERETRDFLSIWGHDSIQGQLHQQYRNEEVYKQIAAQMAALGYDRDWEQCRQRAKDLRRSYRDAKDQNRRYGRGRQVWQYFEELDAILGRWGEKGSGLVERDREEDSSLEHQTGGPVSPRVSFSIAGPILLETPRQGPAKRGRVQVAEEGTKLDSCSR</sequence>
<dbReference type="Gene3D" id="1.10.10.60">
    <property type="entry name" value="Homeodomain-like"/>
    <property type="match status" value="2"/>
</dbReference>
<protein>
    <recommendedName>
        <fullName evidence="2">Myb/SANT-like DNA-binding domain-containing protein</fullName>
    </recommendedName>
</protein>
<accession>A0A9Q0XGG6</accession>
<evidence type="ECO:0000313" key="4">
    <source>
        <dbReference type="Proteomes" id="UP001142489"/>
    </source>
</evidence>
<feature type="compositionally biased region" description="Basic and acidic residues" evidence="1">
    <location>
        <begin position="317"/>
        <end position="327"/>
    </location>
</feature>
<organism evidence="3 4">
    <name type="scientific">Phrynocephalus forsythii</name>
    <dbReference type="NCBI Taxonomy" id="171643"/>
    <lineage>
        <taxon>Eukaryota</taxon>
        <taxon>Metazoa</taxon>
        <taxon>Chordata</taxon>
        <taxon>Craniata</taxon>
        <taxon>Vertebrata</taxon>
        <taxon>Euteleostomi</taxon>
        <taxon>Lepidosauria</taxon>
        <taxon>Squamata</taxon>
        <taxon>Bifurcata</taxon>
        <taxon>Unidentata</taxon>
        <taxon>Episquamata</taxon>
        <taxon>Toxicofera</taxon>
        <taxon>Iguania</taxon>
        <taxon>Acrodonta</taxon>
        <taxon>Agamidae</taxon>
        <taxon>Agaminae</taxon>
        <taxon>Phrynocephalus</taxon>
    </lineage>
</organism>
<feature type="region of interest" description="Disordered" evidence="1">
    <location>
        <begin position="317"/>
        <end position="376"/>
    </location>
</feature>
<evidence type="ECO:0000256" key="1">
    <source>
        <dbReference type="SAM" id="MobiDB-lite"/>
    </source>
</evidence>
<feature type="compositionally biased region" description="Basic and acidic residues" evidence="1">
    <location>
        <begin position="367"/>
        <end position="376"/>
    </location>
</feature>
<feature type="domain" description="Myb/SANT-like DNA-binding" evidence="2">
    <location>
        <begin position="217"/>
        <end position="305"/>
    </location>
</feature>
<reference evidence="3" key="1">
    <citation type="journal article" date="2023" name="DNA Res.">
        <title>Chromosome-level genome assembly of Phrynocephalus forsythii using third-generation DNA sequencing and Hi-C analysis.</title>
        <authorList>
            <person name="Qi Y."/>
            <person name="Zhao W."/>
            <person name="Zhao Y."/>
            <person name="Niu C."/>
            <person name="Cao S."/>
            <person name="Zhang Y."/>
        </authorList>
    </citation>
    <scope>NUCLEOTIDE SEQUENCE</scope>
    <source>
        <tissue evidence="3">Muscle</tissue>
    </source>
</reference>
<evidence type="ECO:0000259" key="2">
    <source>
        <dbReference type="Pfam" id="PF13837"/>
    </source>
</evidence>